<evidence type="ECO:0000256" key="8">
    <source>
        <dbReference type="ARBA" id="ARBA00023136"/>
    </source>
</evidence>
<evidence type="ECO:0000256" key="1">
    <source>
        <dbReference type="ARBA" id="ARBA00004141"/>
    </source>
</evidence>
<protein>
    <submittedName>
        <fullName evidence="14">Uncharacterized protein</fullName>
    </submittedName>
</protein>
<evidence type="ECO:0000256" key="6">
    <source>
        <dbReference type="ARBA" id="ARBA00023053"/>
    </source>
</evidence>
<sequence>MWKPDEVVPDHRRRARVLWAIMMVGIVTYVGWLVYKTVERTKSPNTSVELSNVVYTYPDLWVCPYNQYGCDDITLELGCVESSWETEAGPPNAIFYNSEGTDQNATDPLEIEATWVDTSAIEGIVKGRGLCVEFKTSAATAFVGQERDPDEYLDYILLDMYWYPSGNETTDSTTCVEDGEEWEPHREWVYAFLTDPEDVTMVSTAVQLSYSCITSASTSHVFNSVGIGLTNQIKYAADDVSSYKAVSINSGVYKDQADADITKPYARLSMELKQQFDSWEIITEADPFEFAEILGNIGGFWDLILILWPLFFVAASQPEPNLKPRNFAKSVTRTVERASGITKTVANSGPMRRVESIEMRNETSGASLEDGFQEEPAPWEHPPALGVQRSVSRRVPNSFRVIQPDV</sequence>
<keyword evidence="7 11" id="KW-0406">Ion transport</keyword>
<keyword evidence="2 11" id="KW-0813">Transport</keyword>
<keyword evidence="10 11" id="KW-0407">Ion channel</keyword>
<accession>D7FXH8</accession>
<evidence type="ECO:0000256" key="13">
    <source>
        <dbReference type="SAM" id="Phobius"/>
    </source>
</evidence>
<evidence type="ECO:0000256" key="4">
    <source>
        <dbReference type="ARBA" id="ARBA00022692"/>
    </source>
</evidence>
<proteinExistence type="inferred from homology"/>
<dbReference type="Pfam" id="PF00858">
    <property type="entry name" value="ASC"/>
    <property type="match status" value="1"/>
</dbReference>
<evidence type="ECO:0000256" key="9">
    <source>
        <dbReference type="ARBA" id="ARBA00023201"/>
    </source>
</evidence>
<reference evidence="14 15" key="1">
    <citation type="journal article" date="2010" name="Nature">
        <title>The Ectocarpus genome and the independent evolution of multicellularity in brown algae.</title>
        <authorList>
            <person name="Cock J.M."/>
            <person name="Sterck L."/>
            <person name="Rouze P."/>
            <person name="Scornet D."/>
            <person name="Allen A.E."/>
            <person name="Amoutzias G."/>
            <person name="Anthouard V."/>
            <person name="Artiguenave F."/>
            <person name="Aury J.M."/>
            <person name="Badger J.H."/>
            <person name="Beszteri B."/>
            <person name="Billiau K."/>
            <person name="Bonnet E."/>
            <person name="Bothwell J.H."/>
            <person name="Bowler C."/>
            <person name="Boyen C."/>
            <person name="Brownlee C."/>
            <person name="Carrano C.J."/>
            <person name="Charrier B."/>
            <person name="Cho G.Y."/>
            <person name="Coelho S.M."/>
            <person name="Collen J."/>
            <person name="Corre E."/>
            <person name="Da Silva C."/>
            <person name="Delage L."/>
            <person name="Delaroque N."/>
            <person name="Dittami S.M."/>
            <person name="Doulbeau S."/>
            <person name="Elias M."/>
            <person name="Farnham G."/>
            <person name="Gachon C.M."/>
            <person name="Gschloessl B."/>
            <person name="Heesch S."/>
            <person name="Jabbari K."/>
            <person name="Jubin C."/>
            <person name="Kawai H."/>
            <person name="Kimura K."/>
            <person name="Kloareg B."/>
            <person name="Kupper F.C."/>
            <person name="Lang D."/>
            <person name="Le Bail A."/>
            <person name="Leblanc C."/>
            <person name="Lerouge P."/>
            <person name="Lohr M."/>
            <person name="Lopez P.J."/>
            <person name="Martens C."/>
            <person name="Maumus F."/>
            <person name="Michel G."/>
            <person name="Miranda-Saavedra D."/>
            <person name="Morales J."/>
            <person name="Moreau H."/>
            <person name="Motomura T."/>
            <person name="Nagasato C."/>
            <person name="Napoli C.A."/>
            <person name="Nelson D.R."/>
            <person name="Nyvall-Collen P."/>
            <person name="Peters A.F."/>
            <person name="Pommier C."/>
            <person name="Potin P."/>
            <person name="Poulain J."/>
            <person name="Quesneville H."/>
            <person name="Read B."/>
            <person name="Rensing S.A."/>
            <person name="Ritter A."/>
            <person name="Rousvoal S."/>
            <person name="Samanta M."/>
            <person name="Samson G."/>
            <person name="Schroeder D.C."/>
            <person name="Segurens B."/>
            <person name="Strittmatter M."/>
            <person name="Tonon T."/>
            <person name="Tregear J.W."/>
            <person name="Valentin K."/>
            <person name="von Dassow P."/>
            <person name="Yamagishi T."/>
            <person name="Van de Peer Y."/>
            <person name="Wincker P."/>
        </authorList>
    </citation>
    <scope>NUCLEOTIDE SEQUENCE [LARGE SCALE GENOMIC DNA]</scope>
    <source>
        <strain evidence="15">Ec32 / CCAP1310/4</strain>
    </source>
</reference>
<evidence type="ECO:0000256" key="10">
    <source>
        <dbReference type="ARBA" id="ARBA00023303"/>
    </source>
</evidence>
<name>D7FXH8_ECTSI</name>
<dbReference type="InParanoid" id="D7FXH8"/>
<evidence type="ECO:0000256" key="3">
    <source>
        <dbReference type="ARBA" id="ARBA00022461"/>
    </source>
</evidence>
<dbReference type="OrthoDB" id="10346018at2759"/>
<dbReference type="GO" id="GO:0016020">
    <property type="term" value="C:membrane"/>
    <property type="evidence" value="ECO:0007669"/>
    <property type="project" value="UniProtKB-SubCell"/>
</dbReference>
<keyword evidence="9 11" id="KW-0739">Sodium transport</keyword>
<keyword evidence="8 13" id="KW-0472">Membrane</keyword>
<dbReference type="Proteomes" id="UP000002630">
    <property type="component" value="Linkage Group LG33"/>
</dbReference>
<evidence type="ECO:0000256" key="11">
    <source>
        <dbReference type="RuleBase" id="RU000679"/>
    </source>
</evidence>
<evidence type="ECO:0000313" key="15">
    <source>
        <dbReference type="Proteomes" id="UP000002630"/>
    </source>
</evidence>
<evidence type="ECO:0000256" key="5">
    <source>
        <dbReference type="ARBA" id="ARBA00022989"/>
    </source>
</evidence>
<keyword evidence="15" id="KW-1185">Reference proteome</keyword>
<dbReference type="InterPro" id="IPR001873">
    <property type="entry name" value="ENaC"/>
</dbReference>
<dbReference type="GO" id="GO:0005272">
    <property type="term" value="F:sodium channel activity"/>
    <property type="evidence" value="ECO:0007669"/>
    <property type="project" value="UniProtKB-KW"/>
</dbReference>
<comment type="subcellular location">
    <subcellularLocation>
        <location evidence="1">Membrane</location>
        <topology evidence="1">Multi-pass membrane protein</topology>
    </subcellularLocation>
</comment>
<dbReference type="EMBL" id="FN649758">
    <property type="protein sequence ID" value="CBJ32315.1"/>
    <property type="molecule type" value="Genomic_DNA"/>
</dbReference>
<feature type="region of interest" description="Disordered" evidence="12">
    <location>
        <begin position="363"/>
        <end position="384"/>
    </location>
</feature>
<feature type="transmembrane region" description="Helical" evidence="13">
    <location>
        <begin position="17"/>
        <end position="35"/>
    </location>
</feature>
<keyword evidence="6" id="KW-0915">Sodium</keyword>
<keyword evidence="4 11" id="KW-0812">Transmembrane</keyword>
<evidence type="ECO:0000256" key="7">
    <source>
        <dbReference type="ARBA" id="ARBA00023065"/>
    </source>
</evidence>
<organism evidence="14 15">
    <name type="scientific">Ectocarpus siliculosus</name>
    <name type="common">Brown alga</name>
    <name type="synonym">Conferva siliculosa</name>
    <dbReference type="NCBI Taxonomy" id="2880"/>
    <lineage>
        <taxon>Eukaryota</taxon>
        <taxon>Sar</taxon>
        <taxon>Stramenopiles</taxon>
        <taxon>Ochrophyta</taxon>
        <taxon>PX clade</taxon>
        <taxon>Phaeophyceae</taxon>
        <taxon>Ectocarpales</taxon>
        <taxon>Ectocarpaceae</taxon>
        <taxon>Ectocarpus</taxon>
    </lineage>
</organism>
<evidence type="ECO:0000256" key="2">
    <source>
        <dbReference type="ARBA" id="ARBA00022448"/>
    </source>
</evidence>
<dbReference type="AlphaFoldDB" id="D7FXH8"/>
<keyword evidence="3 11" id="KW-0894">Sodium channel</keyword>
<gene>
    <name evidence="14" type="ORF">Esi_0328_0030</name>
</gene>
<dbReference type="EMBL" id="FN648518">
    <property type="protein sequence ID" value="CBJ32315.1"/>
    <property type="molecule type" value="Genomic_DNA"/>
</dbReference>
<evidence type="ECO:0000256" key="12">
    <source>
        <dbReference type="SAM" id="MobiDB-lite"/>
    </source>
</evidence>
<keyword evidence="5 13" id="KW-1133">Transmembrane helix</keyword>
<evidence type="ECO:0000313" key="14">
    <source>
        <dbReference type="EMBL" id="CBJ32315.1"/>
    </source>
</evidence>
<comment type="similarity">
    <text evidence="11">Belongs to the amiloride-sensitive sodium channel (TC 1.A.6) family.</text>
</comment>